<dbReference type="HAMAP" id="MF_01007">
    <property type="entry name" value="16SrRNA_methyltr_H"/>
    <property type="match status" value="1"/>
</dbReference>
<dbReference type="Gene3D" id="1.10.150.170">
    <property type="entry name" value="Putative methyltransferase TM0872, insert domain"/>
    <property type="match status" value="1"/>
</dbReference>
<keyword evidence="5 7" id="KW-0808">Transferase</keyword>
<keyword evidence="4 7" id="KW-0489">Methyltransferase</keyword>
<dbReference type="Pfam" id="PF01795">
    <property type="entry name" value="Methyltransf_5"/>
    <property type="match status" value="1"/>
</dbReference>
<reference evidence="8 9" key="1">
    <citation type="journal article" date="2019" name="Proc. Natl. Acad. Sci. U.S.A.">
        <title>Exaggeration and cooption of innate immunity for social defense.</title>
        <authorList>
            <person name="Kutsukake M."/>
            <person name="Moriyama M."/>
            <person name="Shigenobu S."/>
            <person name="Meng X.-Y."/>
            <person name="Nikoh N."/>
            <person name="Noda C."/>
            <person name="Kobayashi S."/>
            <person name="Fukatsu T."/>
        </authorList>
    </citation>
    <scope>NUCLEOTIDE SEQUENCE [LARGE SCALE GENOMIC DNA]</scope>
    <source>
        <strain evidence="8 9">Nmo</strain>
    </source>
</reference>
<dbReference type="PIRSF" id="PIRSF004486">
    <property type="entry name" value="MraW"/>
    <property type="match status" value="1"/>
</dbReference>
<evidence type="ECO:0000256" key="6">
    <source>
        <dbReference type="ARBA" id="ARBA00022691"/>
    </source>
</evidence>
<evidence type="ECO:0000313" key="9">
    <source>
        <dbReference type="Proteomes" id="UP000317544"/>
    </source>
</evidence>
<comment type="catalytic activity">
    <reaction evidence="7">
        <text>cytidine(1402) in 16S rRNA + S-adenosyl-L-methionine = N(4)-methylcytidine(1402) in 16S rRNA + S-adenosyl-L-homocysteine + H(+)</text>
        <dbReference type="Rhea" id="RHEA:42928"/>
        <dbReference type="Rhea" id="RHEA-COMP:10286"/>
        <dbReference type="Rhea" id="RHEA-COMP:10287"/>
        <dbReference type="ChEBI" id="CHEBI:15378"/>
        <dbReference type="ChEBI" id="CHEBI:57856"/>
        <dbReference type="ChEBI" id="CHEBI:59789"/>
        <dbReference type="ChEBI" id="CHEBI:74506"/>
        <dbReference type="ChEBI" id="CHEBI:82748"/>
        <dbReference type="EC" id="2.1.1.199"/>
    </reaction>
</comment>
<keyword evidence="9" id="KW-1185">Reference proteome</keyword>
<evidence type="ECO:0000256" key="3">
    <source>
        <dbReference type="ARBA" id="ARBA00022552"/>
    </source>
</evidence>
<dbReference type="FunFam" id="1.10.150.170:FF:000001">
    <property type="entry name" value="Ribosomal RNA small subunit methyltransferase H"/>
    <property type="match status" value="1"/>
</dbReference>
<dbReference type="GO" id="GO:0005737">
    <property type="term" value="C:cytoplasm"/>
    <property type="evidence" value="ECO:0007669"/>
    <property type="project" value="UniProtKB-SubCell"/>
</dbReference>
<keyword evidence="3 7" id="KW-0698">rRNA processing</keyword>
<organism evidence="8 9">
    <name type="scientific">Buchnera aphidicola</name>
    <name type="common">Nipponaphis monzeni</name>
    <dbReference type="NCBI Taxonomy" id="2495405"/>
    <lineage>
        <taxon>Bacteria</taxon>
        <taxon>Pseudomonadati</taxon>
        <taxon>Pseudomonadota</taxon>
        <taxon>Gammaproteobacteria</taxon>
        <taxon>Enterobacterales</taxon>
        <taxon>Erwiniaceae</taxon>
        <taxon>Buchnera</taxon>
    </lineage>
</organism>
<dbReference type="InterPro" id="IPR023397">
    <property type="entry name" value="SAM-dep_MeTrfase_MraW_recog"/>
</dbReference>
<gene>
    <name evidence="8" type="primary">yabC</name>
    <name evidence="7" type="synonym">rsmH</name>
    <name evidence="8" type="ORF">BUCNMO_175</name>
</gene>
<dbReference type="InterPro" id="IPR029063">
    <property type="entry name" value="SAM-dependent_MTases_sf"/>
</dbReference>
<evidence type="ECO:0000256" key="2">
    <source>
        <dbReference type="ARBA" id="ARBA00022490"/>
    </source>
</evidence>
<evidence type="ECO:0000256" key="7">
    <source>
        <dbReference type="HAMAP-Rule" id="MF_01007"/>
    </source>
</evidence>
<comment type="function">
    <text evidence="7">Specifically methylates the N4 position of cytidine in position 1402 (C1402) of 16S rRNA.</text>
</comment>
<dbReference type="Proteomes" id="UP000317544">
    <property type="component" value="Chromosome"/>
</dbReference>
<dbReference type="PANTHER" id="PTHR11265:SF0">
    <property type="entry name" value="12S RRNA N4-METHYLCYTIDINE METHYLTRANSFERASE"/>
    <property type="match status" value="1"/>
</dbReference>
<dbReference type="RefSeq" id="WP_158344765.1">
    <property type="nucleotide sequence ID" value="NZ_AP019379.1"/>
</dbReference>
<feature type="binding site" evidence="7">
    <location>
        <position position="54"/>
    </location>
    <ligand>
        <name>S-adenosyl-L-methionine</name>
        <dbReference type="ChEBI" id="CHEBI:59789"/>
    </ligand>
</feature>
<dbReference type="SUPFAM" id="SSF53335">
    <property type="entry name" value="S-adenosyl-L-methionine-dependent methyltransferases"/>
    <property type="match status" value="1"/>
</dbReference>
<evidence type="ECO:0000256" key="1">
    <source>
        <dbReference type="ARBA" id="ARBA00010396"/>
    </source>
</evidence>
<dbReference type="SUPFAM" id="SSF81799">
    <property type="entry name" value="Putative methyltransferase TM0872, insert domain"/>
    <property type="match status" value="1"/>
</dbReference>
<dbReference type="AlphaFoldDB" id="A0A455TA79"/>
<accession>A0A455TA79</accession>
<feature type="binding site" evidence="7">
    <location>
        <position position="100"/>
    </location>
    <ligand>
        <name>S-adenosyl-L-methionine</name>
        <dbReference type="ChEBI" id="CHEBI:59789"/>
    </ligand>
</feature>
<protein>
    <recommendedName>
        <fullName evidence="7">Ribosomal RNA small subunit methyltransferase H</fullName>
        <ecNumber evidence="7">2.1.1.199</ecNumber>
    </recommendedName>
    <alternativeName>
        <fullName evidence="7">16S rRNA m(4)C1402 methyltransferase</fullName>
    </alternativeName>
    <alternativeName>
        <fullName evidence="7">rRNA (cytosine-N(4)-)-methyltransferase RsmH</fullName>
    </alternativeName>
</protein>
<keyword evidence="2 7" id="KW-0963">Cytoplasm</keyword>
<dbReference type="PANTHER" id="PTHR11265">
    <property type="entry name" value="S-ADENOSYL-METHYLTRANSFERASE MRAW"/>
    <property type="match status" value="1"/>
</dbReference>
<dbReference type="Gene3D" id="3.40.50.150">
    <property type="entry name" value="Vaccinia Virus protein VP39"/>
    <property type="match status" value="1"/>
</dbReference>
<comment type="subcellular location">
    <subcellularLocation>
        <location evidence="7">Cytoplasm</location>
    </subcellularLocation>
</comment>
<dbReference type="GO" id="GO:0071424">
    <property type="term" value="F:rRNA (cytosine-N4-)-methyltransferase activity"/>
    <property type="evidence" value="ECO:0007669"/>
    <property type="project" value="UniProtKB-UniRule"/>
</dbReference>
<dbReference type="OrthoDB" id="9806637at2"/>
<proteinExistence type="inferred from homology"/>
<feature type="binding site" evidence="7">
    <location>
        <position position="107"/>
    </location>
    <ligand>
        <name>S-adenosyl-L-methionine</name>
        <dbReference type="ChEBI" id="CHEBI:59789"/>
    </ligand>
</feature>
<feature type="binding site" evidence="7">
    <location>
        <begin position="34"/>
        <end position="36"/>
    </location>
    <ligand>
        <name>S-adenosyl-L-methionine</name>
        <dbReference type="ChEBI" id="CHEBI:59789"/>
    </ligand>
</feature>
<evidence type="ECO:0000256" key="5">
    <source>
        <dbReference type="ARBA" id="ARBA00022679"/>
    </source>
</evidence>
<evidence type="ECO:0000313" key="8">
    <source>
        <dbReference type="EMBL" id="BBI01190.1"/>
    </source>
</evidence>
<evidence type="ECO:0000256" key="4">
    <source>
        <dbReference type="ARBA" id="ARBA00022603"/>
    </source>
</evidence>
<comment type="similarity">
    <text evidence="1 7">Belongs to the methyltransferase superfamily. RsmH family.</text>
</comment>
<dbReference type="InterPro" id="IPR002903">
    <property type="entry name" value="RsmH"/>
</dbReference>
<dbReference type="GO" id="GO:0070475">
    <property type="term" value="P:rRNA base methylation"/>
    <property type="evidence" value="ECO:0007669"/>
    <property type="project" value="UniProtKB-UniRule"/>
</dbReference>
<keyword evidence="6 7" id="KW-0949">S-adenosyl-L-methionine</keyword>
<sequence length="313" mass="35856">MKKKQHTPVLLDQAIKSLKIVNNGIYIDGTFGHGGHSKLILQHLNQHGMLYAIDKDPESYTQAKKITYTNFQYIQGPFSKMLQYTNQLNITGNVNGVLLDLGTSYSQINVANRGFSFMIDGPLDMRMNPTTGISAAQWLQTSNQKSIAFVLKKFGEEKFSKRIAKAIVKYRQMYRPLERTTELAHVIAKTIPYNKKLKKHPATKCFQAIRIFINKEIEELQLILKHILQILKPGGIFSVITFHSLEDRIVKQFMLHHSKITNIPPGIPITEKQLNTLFKKKCTLIKKVFPSINEINKNPRSRSAILRTIERKL</sequence>
<name>A0A455TA79_9GAMM</name>
<feature type="binding site" evidence="7">
    <location>
        <position position="78"/>
    </location>
    <ligand>
        <name>S-adenosyl-L-methionine</name>
        <dbReference type="ChEBI" id="CHEBI:59789"/>
    </ligand>
</feature>
<dbReference type="NCBIfam" id="TIGR00006">
    <property type="entry name" value="16S rRNA (cytosine(1402)-N(4))-methyltransferase RsmH"/>
    <property type="match status" value="1"/>
</dbReference>
<dbReference type="EC" id="2.1.1.199" evidence="7"/>
<dbReference type="EMBL" id="AP019379">
    <property type="protein sequence ID" value="BBI01190.1"/>
    <property type="molecule type" value="Genomic_DNA"/>
</dbReference>